<evidence type="ECO:0000313" key="1">
    <source>
        <dbReference type="EMBL" id="ANO58001.1"/>
    </source>
</evidence>
<organism evidence="1 2">
    <name type="scientific">Lactobacillus phage P1</name>
    <dbReference type="NCBI Taxonomy" id="1846168"/>
    <lineage>
        <taxon>Viruses</taxon>
        <taxon>Duplodnaviria</taxon>
        <taxon>Heunggongvirae</taxon>
        <taxon>Uroviricota</taxon>
        <taxon>Caudoviricetes</taxon>
        <taxon>Tybeckvirinae</taxon>
        <taxon>Maenadvirus</taxon>
        <taxon>Maenadvirus P1</taxon>
    </lineage>
</organism>
<name>A0A1S5RCW0_9CAUD</name>
<sequence length="131" mass="15372">MDFTEMTKKLFAGELVRRVDWKLDYHIFIAPDSVIVDEDGFPYSFSRYDYEAEWEVYSPATEDHEAGTILSYITLDGDKKLCVLVEDSDDNSYVIVDMSDWSIYAKHIRKDDLDIFLDAYSLKKEKKTEDK</sequence>
<accession>A0A1S5RCW0</accession>
<keyword evidence="2" id="KW-1185">Reference proteome</keyword>
<protein>
    <submittedName>
        <fullName evidence="1">Uncharacterized protein</fullName>
    </submittedName>
</protein>
<gene>
    <name evidence="1" type="ORF">LVP1_g072</name>
</gene>
<proteinExistence type="predicted"/>
<evidence type="ECO:0000313" key="2">
    <source>
        <dbReference type="Proteomes" id="UP000222183"/>
    </source>
</evidence>
<dbReference type="EMBL" id="KX223815">
    <property type="protein sequence ID" value="ANO58001.1"/>
    <property type="molecule type" value="Genomic_DNA"/>
</dbReference>
<reference evidence="1 2" key="1">
    <citation type="journal article" date="2016" name="J. Dairy Sci.">
        <title>Characterization and adsorption of Lactobacillus virulent phage P1.</title>
        <authorList>
            <person name="Chen X."/>
            <person name="Xi Y."/>
            <person name="Zhang H."/>
            <person name="Wang Z."/>
            <person name="Fan M."/>
            <person name="Liu Y."/>
            <person name="Wu W."/>
        </authorList>
    </citation>
    <scope>NUCLEOTIDE SEQUENCE [LARGE SCALE GENOMIC DNA]</scope>
</reference>
<dbReference type="Proteomes" id="UP000222183">
    <property type="component" value="Segment"/>
</dbReference>